<protein>
    <submittedName>
        <fullName evidence="2">Ferritin-like domain-containing protein</fullName>
    </submittedName>
</protein>
<proteinExistence type="predicted"/>
<dbReference type="AlphaFoldDB" id="A0A9P8SJR1"/>
<accession>A0A9P8SJR1</accession>
<organism evidence="2 3">
    <name type="scientific">Hirsutella rhossiliensis</name>
    <dbReference type="NCBI Taxonomy" id="111463"/>
    <lineage>
        <taxon>Eukaryota</taxon>
        <taxon>Fungi</taxon>
        <taxon>Dikarya</taxon>
        <taxon>Ascomycota</taxon>
        <taxon>Pezizomycotina</taxon>
        <taxon>Sordariomycetes</taxon>
        <taxon>Hypocreomycetidae</taxon>
        <taxon>Hypocreales</taxon>
        <taxon>Ophiocordycipitaceae</taxon>
        <taxon>Hirsutella</taxon>
    </lineage>
</organism>
<feature type="signal peptide" evidence="1">
    <location>
        <begin position="1"/>
        <end position="20"/>
    </location>
</feature>
<gene>
    <name evidence="2" type="ORF">HRG_03192</name>
</gene>
<dbReference type="OrthoDB" id="1001765at2759"/>
<name>A0A9P8SJR1_9HYPO</name>
<keyword evidence="3" id="KW-1185">Reference proteome</keyword>
<dbReference type="InterPro" id="IPR009078">
    <property type="entry name" value="Ferritin-like_SF"/>
</dbReference>
<dbReference type="Pfam" id="PF13668">
    <property type="entry name" value="Ferritin_2"/>
    <property type="match status" value="1"/>
</dbReference>
<dbReference type="Proteomes" id="UP000824596">
    <property type="component" value="Unassembled WGS sequence"/>
</dbReference>
<dbReference type="CDD" id="cd00657">
    <property type="entry name" value="Ferritin_like"/>
    <property type="match status" value="1"/>
</dbReference>
<reference evidence="2" key="1">
    <citation type="submission" date="2021-09" db="EMBL/GenBank/DDBJ databases">
        <title>A high-quality genome of the endoparasitic fungus Hirsutella rhossiliensis with a comparison of Hirsutella genomes reveals transposable elements contributing to genome size variation.</title>
        <authorList>
            <person name="Lin R."/>
            <person name="Jiao Y."/>
            <person name="Sun X."/>
            <person name="Ling J."/>
            <person name="Xie B."/>
            <person name="Cheng X."/>
        </authorList>
    </citation>
    <scope>NUCLEOTIDE SEQUENCE</scope>
    <source>
        <strain evidence="2">HR02</strain>
    </source>
</reference>
<keyword evidence="1" id="KW-0732">Signal</keyword>
<dbReference type="PANTHER" id="PTHR31694:SF26">
    <property type="entry name" value="OS05G0151100 PROTEIN"/>
    <property type="match status" value="1"/>
</dbReference>
<evidence type="ECO:0000256" key="1">
    <source>
        <dbReference type="SAM" id="SignalP"/>
    </source>
</evidence>
<dbReference type="PANTHER" id="PTHR31694">
    <property type="entry name" value="DESICCATION-LIKE PROTEIN"/>
    <property type="match status" value="1"/>
</dbReference>
<dbReference type="InterPro" id="IPR012347">
    <property type="entry name" value="Ferritin-like"/>
</dbReference>
<dbReference type="RefSeq" id="XP_044722689.1">
    <property type="nucleotide sequence ID" value="XM_044861663.1"/>
</dbReference>
<evidence type="ECO:0000313" key="2">
    <source>
        <dbReference type="EMBL" id="KAH0965176.1"/>
    </source>
</evidence>
<dbReference type="SUPFAM" id="SSF47240">
    <property type="entry name" value="Ferritin-like"/>
    <property type="match status" value="1"/>
</dbReference>
<dbReference type="InterPro" id="IPR052965">
    <property type="entry name" value="Pigment-catalase-like"/>
</dbReference>
<comment type="caution">
    <text evidence="2">The sequence shown here is derived from an EMBL/GenBank/DDBJ whole genome shotgun (WGS) entry which is preliminary data.</text>
</comment>
<sequence>MVSLKTIFSVAAVLATAASALPASIRLTSRQANYYKLAVRQNAMAKSMNLTDPVILNFALTLEHLESSFYDQALNESGNKMDDNMRNALRTVRDSEATHVVFLTSSLAQTGAKPVESCKYNFNTSDVNNIIKTAAVLENVGVGAYLGAAPAISDKNVLSAAASIATVEARHQTSIRSLLKQDLVPQPFDSSLSPRAAFTLAKPFIASCPDGSNLPIEPFPALTMMPGQESAQMTVGSSVKLLAEQGAGSAKNCAFTTTPDQSPGGALFVSFSESEGCQVPQGVSGITYVFLTSSNPADSAVTDAITVAGPMAMVLS</sequence>
<feature type="chain" id="PRO_5040166662" evidence="1">
    <location>
        <begin position="21"/>
        <end position="316"/>
    </location>
</feature>
<dbReference type="Gene3D" id="1.20.1260.10">
    <property type="match status" value="1"/>
</dbReference>
<evidence type="ECO:0000313" key="3">
    <source>
        <dbReference type="Proteomes" id="UP000824596"/>
    </source>
</evidence>
<dbReference type="GeneID" id="68352321"/>
<dbReference type="EMBL" id="JAIZPD010000003">
    <property type="protein sequence ID" value="KAH0965176.1"/>
    <property type="molecule type" value="Genomic_DNA"/>
</dbReference>